<dbReference type="Proteomes" id="UP000689195">
    <property type="component" value="Unassembled WGS sequence"/>
</dbReference>
<organism evidence="1 2">
    <name type="scientific">Paramecium pentaurelia</name>
    <dbReference type="NCBI Taxonomy" id="43138"/>
    <lineage>
        <taxon>Eukaryota</taxon>
        <taxon>Sar</taxon>
        <taxon>Alveolata</taxon>
        <taxon>Ciliophora</taxon>
        <taxon>Intramacronucleata</taxon>
        <taxon>Oligohymenophorea</taxon>
        <taxon>Peniculida</taxon>
        <taxon>Parameciidae</taxon>
        <taxon>Paramecium</taxon>
    </lineage>
</organism>
<dbReference type="OrthoDB" id="286912at2759"/>
<gene>
    <name evidence="1" type="ORF">PPENT_87.1.T0440166</name>
</gene>
<sequence length="233" mass="27680">MNYCNIKTTRRNSFSLNYQSLQQIKHQRRQSCCCKECGIQSMFQKLHSDISCPIQEHLRIQRDSTHSSANSNSDVSLELIQTVKKFPFLRGQLKLISLPPNYDQQIVQIKKKKRRHSCHCNECGNLSKFQTKTQNLYVERYQQMKKQFRIKQIRRHNKNKTQTLIETDNPVILHINSPMMKYSKYSRTAKLILEQNQMKNFPRICTEKNICSPKTKLFLPSLHIPKTFRTQLF</sequence>
<evidence type="ECO:0000313" key="1">
    <source>
        <dbReference type="EMBL" id="CAD8166474.1"/>
    </source>
</evidence>
<dbReference type="AlphaFoldDB" id="A0A8S1UQ54"/>
<keyword evidence="2" id="KW-1185">Reference proteome</keyword>
<name>A0A8S1UQ54_9CILI</name>
<reference evidence="1" key="1">
    <citation type="submission" date="2021-01" db="EMBL/GenBank/DDBJ databases">
        <authorList>
            <consortium name="Genoscope - CEA"/>
            <person name="William W."/>
        </authorList>
    </citation>
    <scope>NUCLEOTIDE SEQUENCE</scope>
</reference>
<protein>
    <submittedName>
        <fullName evidence="1">Uncharacterized protein</fullName>
    </submittedName>
</protein>
<comment type="caution">
    <text evidence="1">The sequence shown here is derived from an EMBL/GenBank/DDBJ whole genome shotgun (WGS) entry which is preliminary data.</text>
</comment>
<proteinExistence type="predicted"/>
<accession>A0A8S1UQ54</accession>
<dbReference type="EMBL" id="CAJJDO010000044">
    <property type="protein sequence ID" value="CAD8166474.1"/>
    <property type="molecule type" value="Genomic_DNA"/>
</dbReference>
<evidence type="ECO:0000313" key="2">
    <source>
        <dbReference type="Proteomes" id="UP000689195"/>
    </source>
</evidence>